<reference evidence="2" key="1">
    <citation type="submission" date="2020-02" db="EMBL/GenBank/DDBJ databases">
        <authorList>
            <person name="Meier V. D."/>
        </authorList>
    </citation>
    <scope>NUCLEOTIDE SEQUENCE</scope>
    <source>
        <strain evidence="2">AVDCRST_MAG22</strain>
    </source>
</reference>
<dbReference type="InterPro" id="IPR014710">
    <property type="entry name" value="RmlC-like_jellyroll"/>
</dbReference>
<dbReference type="AlphaFoldDB" id="A0A6J4P2M4"/>
<gene>
    <name evidence="2" type="ORF">AVDCRST_MAG22-1261</name>
</gene>
<dbReference type="PANTHER" id="PTHR36440">
    <property type="entry name" value="PUTATIVE (AFU_ORTHOLOGUE AFUA_8G07350)-RELATED"/>
    <property type="match status" value="1"/>
</dbReference>
<dbReference type="EMBL" id="CADCUV010000046">
    <property type="protein sequence ID" value="CAA9398572.1"/>
    <property type="molecule type" value="Genomic_DNA"/>
</dbReference>
<organism evidence="2">
    <name type="scientific">uncultured Rubrobacteraceae bacterium</name>
    <dbReference type="NCBI Taxonomy" id="349277"/>
    <lineage>
        <taxon>Bacteria</taxon>
        <taxon>Bacillati</taxon>
        <taxon>Actinomycetota</taxon>
        <taxon>Rubrobacteria</taxon>
        <taxon>Rubrobacterales</taxon>
        <taxon>Rubrobacteraceae</taxon>
        <taxon>environmental samples</taxon>
    </lineage>
</organism>
<dbReference type="Gene3D" id="2.60.120.10">
    <property type="entry name" value="Jelly Rolls"/>
    <property type="match status" value="1"/>
</dbReference>
<dbReference type="SUPFAM" id="SSF51182">
    <property type="entry name" value="RmlC-like cupins"/>
    <property type="match status" value="1"/>
</dbReference>
<sequence length="165" mass="18302">MKRQPPRIIGPGDGKSVDFGSFGVRFMVWGEEIGGGFSLVEHPIPPRALVAPLHRHRDEDEYSYVLEGRMGAQLGEEVVYADEGSLVFKPRDQWHTFWNAGDGPCRVLEIISPAGFEHLFREMADDPEAVEGESGAALDARYGLEVDYDSVPCLCEEHGLAFPIE</sequence>
<name>A0A6J4P2M4_9ACTN</name>
<dbReference type="InterPro" id="IPR053146">
    <property type="entry name" value="QDO-like"/>
</dbReference>
<feature type="domain" description="Cupin type-2" evidence="1">
    <location>
        <begin position="44"/>
        <end position="110"/>
    </location>
</feature>
<dbReference type="Pfam" id="PF07883">
    <property type="entry name" value="Cupin_2"/>
    <property type="match status" value="1"/>
</dbReference>
<proteinExistence type="predicted"/>
<dbReference type="InterPro" id="IPR013096">
    <property type="entry name" value="Cupin_2"/>
</dbReference>
<dbReference type="InterPro" id="IPR011051">
    <property type="entry name" value="RmlC_Cupin_sf"/>
</dbReference>
<evidence type="ECO:0000259" key="1">
    <source>
        <dbReference type="Pfam" id="PF07883"/>
    </source>
</evidence>
<dbReference type="PANTHER" id="PTHR36440:SF1">
    <property type="entry name" value="PUTATIVE (AFU_ORTHOLOGUE AFUA_8G07350)-RELATED"/>
    <property type="match status" value="1"/>
</dbReference>
<protein>
    <recommendedName>
        <fullName evidence="1">Cupin type-2 domain-containing protein</fullName>
    </recommendedName>
</protein>
<evidence type="ECO:0000313" key="2">
    <source>
        <dbReference type="EMBL" id="CAA9398572.1"/>
    </source>
</evidence>
<accession>A0A6J4P2M4</accession>